<organism evidence="7 8">
    <name type="scientific">Gordonia defluvii</name>
    <dbReference type="NCBI Taxonomy" id="283718"/>
    <lineage>
        <taxon>Bacteria</taxon>
        <taxon>Bacillati</taxon>
        <taxon>Actinomycetota</taxon>
        <taxon>Actinomycetes</taxon>
        <taxon>Mycobacteriales</taxon>
        <taxon>Gordoniaceae</taxon>
        <taxon>Gordonia</taxon>
    </lineage>
</organism>
<dbReference type="PANTHER" id="PTHR11113">
    <property type="entry name" value="N-ACETYLGLUCOSAMINE-6-PHOSPHATE DEACETYLASE"/>
    <property type="match status" value="1"/>
</dbReference>
<comment type="caution">
    <text evidence="7">The sequence shown here is derived from an EMBL/GenBank/DDBJ whole genome shotgun (WGS) entry which is preliminary data.</text>
</comment>
<reference evidence="8" key="1">
    <citation type="journal article" date="2019" name="Int. J. Syst. Evol. Microbiol.">
        <title>The Global Catalogue of Microorganisms (GCM) 10K type strain sequencing project: providing services to taxonomists for standard genome sequencing and annotation.</title>
        <authorList>
            <consortium name="The Broad Institute Genomics Platform"/>
            <consortium name="The Broad Institute Genome Sequencing Center for Infectious Disease"/>
            <person name="Wu L."/>
            <person name="Ma J."/>
        </authorList>
    </citation>
    <scope>NUCLEOTIDE SEQUENCE [LARGE SCALE GENOMIC DNA]</scope>
    <source>
        <strain evidence="8">JCM 14234</strain>
    </source>
</reference>
<keyword evidence="4 5" id="KW-0119">Carbohydrate metabolism</keyword>
<evidence type="ECO:0000256" key="2">
    <source>
        <dbReference type="ARBA" id="ARBA00022723"/>
    </source>
</evidence>
<dbReference type="InterPro" id="IPR006680">
    <property type="entry name" value="Amidohydro-rel"/>
</dbReference>
<keyword evidence="3 5" id="KW-0378">Hydrolase</keyword>
<evidence type="ECO:0000256" key="4">
    <source>
        <dbReference type="ARBA" id="ARBA00023277"/>
    </source>
</evidence>
<dbReference type="Proteomes" id="UP001501035">
    <property type="component" value="Unassembled WGS sequence"/>
</dbReference>
<dbReference type="SUPFAM" id="SSF51556">
    <property type="entry name" value="Metallo-dependent hydrolases"/>
    <property type="match status" value="1"/>
</dbReference>
<evidence type="ECO:0000259" key="6">
    <source>
        <dbReference type="Pfam" id="PF01979"/>
    </source>
</evidence>
<evidence type="ECO:0000256" key="3">
    <source>
        <dbReference type="ARBA" id="ARBA00022801"/>
    </source>
</evidence>
<dbReference type="EMBL" id="BAAAVS010000016">
    <property type="protein sequence ID" value="GAA3029242.1"/>
    <property type="molecule type" value="Genomic_DNA"/>
</dbReference>
<dbReference type="Gene3D" id="2.30.40.10">
    <property type="entry name" value="Urease, subunit C, domain 1"/>
    <property type="match status" value="1"/>
</dbReference>
<protein>
    <submittedName>
        <fullName evidence="7">N-acetylglucosamine-6-phosphate deacetylase</fullName>
    </submittedName>
</protein>
<sequence>MVAAARIVYDGAVLEPGWLRIVDGVIVDGGAQAPPAVVTETVAGTVVPGFVDLHCHGGGGYEFTDPDLGHVRAALDFHAARGNAATMLSLVTAPAGELLDQVRRLAPLVAAGEAPGIHLEGPWLARSRCGAQDPRFIRAADPAEIDTLLEAGGGAIAMATIAPEADGALTAVDRLVAAGVVVAIGHTDADYDQTRAAIDRGATVATHLFNGMRPFGHRDPGPVLALLDDERVTVELIGDGVHLDPRVVSALVASAGAQRVALVSDAMSAAGRPDGVYHLGSLEVTVAGGVARLGDGATIAGGTAVMADLFALLMAGRPAGRLAESAALQAAVVVTATTPARILGRDELGTLRPGSSAAFAVV</sequence>
<comment type="similarity">
    <text evidence="1 5">Belongs to the metallo-dependent hydrolases superfamily. NagA family.</text>
</comment>
<proteinExistence type="inferred from homology"/>
<gene>
    <name evidence="7" type="primary">nagA</name>
    <name evidence="7" type="ORF">GCM10010528_08530</name>
</gene>
<dbReference type="InterPro" id="IPR032466">
    <property type="entry name" value="Metal_Hydrolase"/>
</dbReference>
<dbReference type="InterPro" id="IPR003764">
    <property type="entry name" value="GlcNAc_6-P_deAcase"/>
</dbReference>
<dbReference type="InterPro" id="IPR011059">
    <property type="entry name" value="Metal-dep_hydrolase_composite"/>
</dbReference>
<evidence type="ECO:0000313" key="8">
    <source>
        <dbReference type="Proteomes" id="UP001501035"/>
    </source>
</evidence>
<keyword evidence="2" id="KW-0479">Metal-binding</keyword>
<accession>A0ABP6L559</accession>
<dbReference type="PANTHER" id="PTHR11113:SF14">
    <property type="entry name" value="N-ACETYLGLUCOSAMINE-6-PHOSPHATE DEACETYLASE"/>
    <property type="match status" value="1"/>
</dbReference>
<keyword evidence="8" id="KW-1185">Reference proteome</keyword>
<name>A0ABP6L559_9ACTN</name>
<dbReference type="Gene3D" id="3.20.20.140">
    <property type="entry name" value="Metal-dependent hydrolases"/>
    <property type="match status" value="1"/>
</dbReference>
<evidence type="ECO:0000256" key="1">
    <source>
        <dbReference type="ARBA" id="ARBA00010716"/>
    </source>
</evidence>
<evidence type="ECO:0000313" key="7">
    <source>
        <dbReference type="EMBL" id="GAA3029242.1"/>
    </source>
</evidence>
<evidence type="ECO:0000256" key="5">
    <source>
        <dbReference type="PIRNR" id="PIRNR038994"/>
    </source>
</evidence>
<dbReference type="Pfam" id="PF01979">
    <property type="entry name" value="Amidohydro_1"/>
    <property type="match status" value="1"/>
</dbReference>
<dbReference type="PIRSF" id="PIRSF038994">
    <property type="entry name" value="NagA"/>
    <property type="match status" value="1"/>
</dbReference>
<feature type="domain" description="Amidohydrolase-related" evidence="6">
    <location>
        <begin position="45"/>
        <end position="362"/>
    </location>
</feature>